<proteinExistence type="predicted"/>
<gene>
    <name evidence="4" type="ORF">HNQ61_005035</name>
</gene>
<dbReference type="GO" id="GO:0002953">
    <property type="term" value="F:5'-deoxynucleotidase activity"/>
    <property type="evidence" value="ECO:0007669"/>
    <property type="project" value="InterPro"/>
</dbReference>
<sequence length="222" mass="24388">MISGPARPDDNSADALVAMSDAERSARLERQMAFLLEIDRLKGVLRQTRVLAGERRENSAEHSWHLALCAMALAEHAPPGTDPVRAVAMTLIHDIVEIDAGDAFAYDTAANVGKEDREKAAAARIFGMLPEEQAAELIGVWEEFEAGDTPTARFAVAMDRLQPVMLNFASEGGSWKQHAVTYEQVMIRMAPIERGAPAVWPWLLRLLDEAIGRGYLPPRSTV</sequence>
<dbReference type="GO" id="GO:0046872">
    <property type="term" value="F:metal ion binding"/>
    <property type="evidence" value="ECO:0007669"/>
    <property type="project" value="UniProtKB-KW"/>
</dbReference>
<dbReference type="InterPro" id="IPR006674">
    <property type="entry name" value="HD_domain"/>
</dbReference>
<name>A0A841H5W1_9BACT</name>
<accession>A0A841H5W1</accession>
<organism evidence="4 5">
    <name type="scientific">Longimicrobium terrae</name>
    <dbReference type="NCBI Taxonomy" id="1639882"/>
    <lineage>
        <taxon>Bacteria</taxon>
        <taxon>Pseudomonadati</taxon>
        <taxon>Gemmatimonadota</taxon>
        <taxon>Longimicrobiia</taxon>
        <taxon>Longimicrobiales</taxon>
        <taxon>Longimicrobiaceae</taxon>
        <taxon>Longimicrobium</taxon>
    </lineage>
</organism>
<evidence type="ECO:0000256" key="2">
    <source>
        <dbReference type="ARBA" id="ARBA00022801"/>
    </source>
</evidence>
<dbReference type="Pfam" id="PF13023">
    <property type="entry name" value="HD_3"/>
    <property type="match status" value="1"/>
</dbReference>
<evidence type="ECO:0000313" key="4">
    <source>
        <dbReference type="EMBL" id="MBB6073368.1"/>
    </source>
</evidence>
<reference evidence="4 5" key="1">
    <citation type="submission" date="2020-08" db="EMBL/GenBank/DDBJ databases">
        <title>Genomic Encyclopedia of Type Strains, Phase IV (KMG-IV): sequencing the most valuable type-strain genomes for metagenomic binning, comparative biology and taxonomic classification.</title>
        <authorList>
            <person name="Goeker M."/>
        </authorList>
    </citation>
    <scope>NUCLEOTIDE SEQUENCE [LARGE SCALE GENOMIC DNA]</scope>
    <source>
        <strain evidence="4 5">DSM 29007</strain>
    </source>
</reference>
<dbReference type="GO" id="GO:0005737">
    <property type="term" value="C:cytoplasm"/>
    <property type="evidence" value="ECO:0007669"/>
    <property type="project" value="TreeGrafter"/>
</dbReference>
<keyword evidence="5" id="KW-1185">Reference proteome</keyword>
<feature type="domain" description="HD" evidence="3">
    <location>
        <begin position="38"/>
        <end position="200"/>
    </location>
</feature>
<dbReference type="EMBL" id="JACHIA010000023">
    <property type="protein sequence ID" value="MBB6073368.1"/>
    <property type="molecule type" value="Genomic_DNA"/>
</dbReference>
<dbReference type="SUPFAM" id="SSF109604">
    <property type="entry name" value="HD-domain/PDEase-like"/>
    <property type="match status" value="1"/>
</dbReference>
<dbReference type="PANTHER" id="PTHR11845:SF13">
    <property type="entry name" value="5'-DEOXYNUCLEOTIDASE HDDC2"/>
    <property type="match status" value="1"/>
</dbReference>
<evidence type="ECO:0000256" key="1">
    <source>
        <dbReference type="ARBA" id="ARBA00022723"/>
    </source>
</evidence>
<dbReference type="InterPro" id="IPR039356">
    <property type="entry name" value="YfbR/HDDC2"/>
</dbReference>
<dbReference type="AlphaFoldDB" id="A0A841H5W1"/>
<dbReference type="RefSeq" id="WP_205761305.1">
    <property type="nucleotide sequence ID" value="NZ_JABDTL010000001.1"/>
</dbReference>
<dbReference type="PANTHER" id="PTHR11845">
    <property type="entry name" value="5'-DEOXYNUCLEOTIDASE HDDC2"/>
    <property type="match status" value="1"/>
</dbReference>
<protein>
    <submittedName>
        <fullName evidence="4">Putative hydrolase of HD superfamily</fullName>
    </submittedName>
</protein>
<comment type="caution">
    <text evidence="4">The sequence shown here is derived from an EMBL/GenBank/DDBJ whole genome shotgun (WGS) entry which is preliminary data.</text>
</comment>
<keyword evidence="1" id="KW-0479">Metal-binding</keyword>
<dbReference type="Proteomes" id="UP000582837">
    <property type="component" value="Unassembled WGS sequence"/>
</dbReference>
<dbReference type="Gene3D" id="1.10.3210.10">
    <property type="entry name" value="Hypothetical protein af1432"/>
    <property type="match status" value="1"/>
</dbReference>
<evidence type="ECO:0000313" key="5">
    <source>
        <dbReference type="Proteomes" id="UP000582837"/>
    </source>
</evidence>
<evidence type="ECO:0000259" key="3">
    <source>
        <dbReference type="Pfam" id="PF13023"/>
    </source>
</evidence>
<keyword evidence="2 4" id="KW-0378">Hydrolase</keyword>